<proteinExistence type="inferred from homology"/>
<comment type="caution">
    <text evidence="14">The sequence shown here is derived from an EMBL/GenBank/DDBJ whole genome shotgun (WGS) entry which is preliminary data.</text>
</comment>
<dbReference type="InterPro" id="IPR001873">
    <property type="entry name" value="ENaC"/>
</dbReference>
<dbReference type="PANTHER" id="PTHR11690:SF248">
    <property type="entry name" value="PICKPOCKET 17, ISOFORM A"/>
    <property type="match status" value="1"/>
</dbReference>
<evidence type="ECO:0000256" key="1">
    <source>
        <dbReference type="ARBA" id="ARBA00004141"/>
    </source>
</evidence>
<keyword evidence="10 12" id="KW-0739">Sodium transport</keyword>
<evidence type="ECO:0000256" key="3">
    <source>
        <dbReference type="ARBA" id="ARBA00022448"/>
    </source>
</evidence>
<dbReference type="EMBL" id="JAVRBK010000007">
    <property type="protein sequence ID" value="KAK5641853.1"/>
    <property type="molecule type" value="Genomic_DNA"/>
</dbReference>
<evidence type="ECO:0000256" key="10">
    <source>
        <dbReference type="ARBA" id="ARBA00023201"/>
    </source>
</evidence>
<evidence type="ECO:0000256" key="11">
    <source>
        <dbReference type="ARBA" id="ARBA00023303"/>
    </source>
</evidence>
<comment type="subcellular location">
    <subcellularLocation>
        <location evidence="1">Membrane</location>
        <topology evidence="1">Multi-pass membrane protein</topology>
    </subcellularLocation>
</comment>
<evidence type="ECO:0000256" key="7">
    <source>
        <dbReference type="ARBA" id="ARBA00023053"/>
    </source>
</evidence>
<keyword evidence="3 12" id="KW-0813">Transport</keyword>
<dbReference type="Proteomes" id="UP001329430">
    <property type="component" value="Chromosome 7"/>
</dbReference>
<feature type="transmembrane region" description="Helical" evidence="13">
    <location>
        <begin position="12"/>
        <end position="31"/>
    </location>
</feature>
<dbReference type="Pfam" id="PF00858">
    <property type="entry name" value="ASC"/>
    <property type="match status" value="1"/>
</dbReference>
<evidence type="ECO:0000256" key="9">
    <source>
        <dbReference type="ARBA" id="ARBA00023136"/>
    </source>
</evidence>
<keyword evidence="6 13" id="KW-1133">Transmembrane helix</keyword>
<dbReference type="PANTHER" id="PTHR11690">
    <property type="entry name" value="AMILORIDE-SENSITIVE SODIUM CHANNEL-RELATED"/>
    <property type="match status" value="1"/>
</dbReference>
<evidence type="ECO:0000256" key="4">
    <source>
        <dbReference type="ARBA" id="ARBA00022461"/>
    </source>
</evidence>
<keyword evidence="11 12" id="KW-0407">Ion channel</keyword>
<sequence>MNCEICEKMYKFLRILMLLICIGVSCFQLTICFGKLRDPPTSTHYAYFLNESLWYPSVTICRNPPFKTELFEKYGFLNSEITYATTWKRFKYDQYSIQGFFEEVTYAFNEIVSIAALDELTENLRVTSYFSLTHGRCFTLSPKRESTRWGGRYGYYLYLAPDSTNTLNWNGIHVYIHEGNDKLTEKNGVDIFEEHLFVEAGDSVQVNLKVSRYNQLPNRRKECNSSFDYSKSSCVEEGVNDIISTYVGCQVPWVPNEKLPECNSYKQLMTIVTNSTASTYLQETLRKSNCIRKCKRNIYLPLLQSIREIEPNAWSLRIYFSSNLISQMDEVIAYDWNTLIADLGGSLGFLLGLSVFGSIGLIESAVAKIKGKSIGAICPSAKKDTTATVGLGQDI</sequence>
<keyword evidence="8 12" id="KW-0406">Ion transport</keyword>
<organism evidence="14 15">
    <name type="scientific">Pyrocoelia pectoralis</name>
    <dbReference type="NCBI Taxonomy" id="417401"/>
    <lineage>
        <taxon>Eukaryota</taxon>
        <taxon>Metazoa</taxon>
        <taxon>Ecdysozoa</taxon>
        <taxon>Arthropoda</taxon>
        <taxon>Hexapoda</taxon>
        <taxon>Insecta</taxon>
        <taxon>Pterygota</taxon>
        <taxon>Neoptera</taxon>
        <taxon>Endopterygota</taxon>
        <taxon>Coleoptera</taxon>
        <taxon>Polyphaga</taxon>
        <taxon>Elateriformia</taxon>
        <taxon>Elateroidea</taxon>
        <taxon>Lampyridae</taxon>
        <taxon>Lampyrinae</taxon>
        <taxon>Pyrocoelia</taxon>
    </lineage>
</organism>
<evidence type="ECO:0000256" key="2">
    <source>
        <dbReference type="ARBA" id="ARBA00007193"/>
    </source>
</evidence>
<evidence type="ECO:0000313" key="14">
    <source>
        <dbReference type="EMBL" id="KAK5641853.1"/>
    </source>
</evidence>
<dbReference type="AlphaFoldDB" id="A0AAN7VAE2"/>
<evidence type="ECO:0000256" key="12">
    <source>
        <dbReference type="RuleBase" id="RU000679"/>
    </source>
</evidence>
<comment type="similarity">
    <text evidence="2 12">Belongs to the amiloride-sensitive sodium channel (TC 1.A.6) family.</text>
</comment>
<dbReference type="GO" id="GO:0005886">
    <property type="term" value="C:plasma membrane"/>
    <property type="evidence" value="ECO:0007669"/>
    <property type="project" value="TreeGrafter"/>
</dbReference>
<keyword evidence="15" id="KW-1185">Reference proteome</keyword>
<evidence type="ECO:0000256" key="13">
    <source>
        <dbReference type="SAM" id="Phobius"/>
    </source>
</evidence>
<reference evidence="14 15" key="1">
    <citation type="journal article" date="2024" name="Insects">
        <title>An Improved Chromosome-Level Genome Assembly of the Firefly Pyrocoelia pectoralis.</title>
        <authorList>
            <person name="Fu X."/>
            <person name="Meyer-Rochow V.B."/>
            <person name="Ballantyne L."/>
            <person name="Zhu X."/>
        </authorList>
    </citation>
    <scope>NUCLEOTIDE SEQUENCE [LARGE SCALE GENOMIC DNA]</scope>
    <source>
        <strain evidence="14">XCY_ONT2</strain>
    </source>
</reference>
<keyword evidence="4 12" id="KW-0894">Sodium channel</keyword>
<keyword evidence="7" id="KW-0915">Sodium</keyword>
<dbReference type="Gene3D" id="1.10.287.770">
    <property type="entry name" value="YojJ-like"/>
    <property type="match status" value="1"/>
</dbReference>
<protein>
    <submittedName>
        <fullName evidence="14">Uncharacterized protein</fullName>
    </submittedName>
</protein>
<keyword evidence="5 12" id="KW-0812">Transmembrane</keyword>
<evidence type="ECO:0000256" key="6">
    <source>
        <dbReference type="ARBA" id="ARBA00022989"/>
    </source>
</evidence>
<keyword evidence="9 13" id="KW-0472">Membrane</keyword>
<evidence type="ECO:0000256" key="5">
    <source>
        <dbReference type="ARBA" id="ARBA00022692"/>
    </source>
</evidence>
<name>A0AAN7VAE2_9COLE</name>
<dbReference type="GO" id="GO:0015280">
    <property type="term" value="F:ligand-gated sodium channel activity"/>
    <property type="evidence" value="ECO:0007669"/>
    <property type="project" value="TreeGrafter"/>
</dbReference>
<accession>A0AAN7VAE2</accession>
<evidence type="ECO:0000313" key="15">
    <source>
        <dbReference type="Proteomes" id="UP001329430"/>
    </source>
</evidence>
<evidence type="ECO:0000256" key="8">
    <source>
        <dbReference type="ARBA" id="ARBA00023065"/>
    </source>
</evidence>
<gene>
    <name evidence="14" type="ORF">RI129_010400</name>
</gene>